<dbReference type="Proteomes" id="UP001208570">
    <property type="component" value="Unassembled WGS sequence"/>
</dbReference>
<proteinExistence type="inferred from homology"/>
<dbReference type="InterPro" id="IPR027417">
    <property type="entry name" value="P-loop_NTPase"/>
</dbReference>
<comment type="catalytic activity">
    <reaction evidence="4">
        <text>GTP + H2O = GDP + phosphate + H(+)</text>
        <dbReference type="Rhea" id="RHEA:19669"/>
        <dbReference type="ChEBI" id="CHEBI:15377"/>
        <dbReference type="ChEBI" id="CHEBI:15378"/>
        <dbReference type="ChEBI" id="CHEBI:37565"/>
        <dbReference type="ChEBI" id="CHEBI:43474"/>
        <dbReference type="ChEBI" id="CHEBI:58189"/>
        <dbReference type="EC" id="3.6.5.2"/>
    </reaction>
</comment>
<keyword evidence="3" id="KW-0378">Hydrolase</keyword>
<dbReference type="InterPro" id="IPR051065">
    <property type="entry name" value="Ras-related_GTPase"/>
</dbReference>
<keyword evidence="6" id="KW-1185">Reference proteome</keyword>
<dbReference type="EMBL" id="JAODUP010000040">
    <property type="protein sequence ID" value="KAK2166339.1"/>
    <property type="molecule type" value="Genomic_DNA"/>
</dbReference>
<protein>
    <recommendedName>
        <fullName evidence="2">small monomeric GTPase</fullName>
        <ecNumber evidence="2">3.6.5.2</ecNumber>
    </recommendedName>
</protein>
<dbReference type="GO" id="GO:0003925">
    <property type="term" value="F:G protein activity"/>
    <property type="evidence" value="ECO:0007669"/>
    <property type="project" value="UniProtKB-EC"/>
</dbReference>
<dbReference type="Gene3D" id="3.40.50.300">
    <property type="entry name" value="P-loop containing nucleotide triphosphate hydrolases"/>
    <property type="match status" value="1"/>
</dbReference>
<dbReference type="PROSITE" id="PS51419">
    <property type="entry name" value="RAB"/>
    <property type="match status" value="1"/>
</dbReference>
<dbReference type="AlphaFoldDB" id="A0AAD9K7I4"/>
<dbReference type="PRINTS" id="PR00449">
    <property type="entry name" value="RASTRNSFRMNG"/>
</dbReference>
<dbReference type="SMART" id="SM00175">
    <property type="entry name" value="RAB"/>
    <property type="match status" value="1"/>
</dbReference>
<dbReference type="InterPro" id="IPR001806">
    <property type="entry name" value="Small_GTPase"/>
</dbReference>
<dbReference type="SUPFAM" id="SSF52540">
    <property type="entry name" value="P-loop containing nucleoside triphosphate hydrolases"/>
    <property type="match status" value="1"/>
</dbReference>
<evidence type="ECO:0000256" key="1">
    <source>
        <dbReference type="ARBA" id="ARBA00008344"/>
    </source>
</evidence>
<name>A0AAD9K7I4_9ANNE</name>
<evidence type="ECO:0000256" key="4">
    <source>
        <dbReference type="ARBA" id="ARBA00048098"/>
    </source>
</evidence>
<evidence type="ECO:0000256" key="2">
    <source>
        <dbReference type="ARBA" id="ARBA00011984"/>
    </source>
</evidence>
<organism evidence="5 6">
    <name type="scientific">Paralvinella palmiformis</name>
    <dbReference type="NCBI Taxonomy" id="53620"/>
    <lineage>
        <taxon>Eukaryota</taxon>
        <taxon>Metazoa</taxon>
        <taxon>Spiralia</taxon>
        <taxon>Lophotrochozoa</taxon>
        <taxon>Annelida</taxon>
        <taxon>Polychaeta</taxon>
        <taxon>Sedentaria</taxon>
        <taxon>Canalipalpata</taxon>
        <taxon>Terebellida</taxon>
        <taxon>Terebelliformia</taxon>
        <taxon>Alvinellidae</taxon>
        <taxon>Paralvinella</taxon>
    </lineage>
</organism>
<accession>A0AAD9K7I4</accession>
<dbReference type="GO" id="GO:0005525">
    <property type="term" value="F:GTP binding"/>
    <property type="evidence" value="ECO:0007669"/>
    <property type="project" value="InterPro"/>
</dbReference>
<dbReference type="SMART" id="SM00173">
    <property type="entry name" value="RAS"/>
    <property type="match status" value="1"/>
</dbReference>
<evidence type="ECO:0000313" key="5">
    <source>
        <dbReference type="EMBL" id="KAK2166339.1"/>
    </source>
</evidence>
<reference evidence="5" key="1">
    <citation type="journal article" date="2023" name="Mol. Biol. Evol.">
        <title>Third-Generation Sequencing Reveals the Adaptive Role of the Epigenome in Three Deep-Sea Polychaetes.</title>
        <authorList>
            <person name="Perez M."/>
            <person name="Aroh O."/>
            <person name="Sun Y."/>
            <person name="Lan Y."/>
            <person name="Juniper S.K."/>
            <person name="Young C.R."/>
            <person name="Angers B."/>
            <person name="Qian P.Y."/>
        </authorList>
    </citation>
    <scope>NUCLEOTIDE SEQUENCE</scope>
    <source>
        <strain evidence="5">P08H-3</strain>
    </source>
</reference>
<dbReference type="PROSITE" id="PS51421">
    <property type="entry name" value="RAS"/>
    <property type="match status" value="1"/>
</dbReference>
<evidence type="ECO:0000256" key="3">
    <source>
        <dbReference type="ARBA" id="ARBA00022801"/>
    </source>
</evidence>
<gene>
    <name evidence="5" type="ORF">LSH36_40g20009</name>
</gene>
<evidence type="ECO:0000313" key="6">
    <source>
        <dbReference type="Proteomes" id="UP001208570"/>
    </source>
</evidence>
<dbReference type="EC" id="3.6.5.2" evidence="2"/>
<dbReference type="PANTHER" id="PTHR45704">
    <property type="entry name" value="RAS-LIKE FAMILY MEMBER 11"/>
    <property type="match status" value="1"/>
</dbReference>
<comment type="caution">
    <text evidence="5">The sequence shown here is derived from an EMBL/GenBank/DDBJ whole genome shotgun (WGS) entry which is preliminary data.</text>
</comment>
<sequence length="214" mass="24898">MCQRLKFTRPKILLLGGEGVGKTAFAVRYVTKRFIGEYDASKETLYSHRSIIDKEDITIDIMDISSDEEVVLENHVRWADGVIILYSITDRGSFTKLDFYHAVVQYYRRHHDDNEHAYSDNIPMLIVANKMDLCYTGKTISTEESDQLCRRLNCRKFEISVADSPDGVSEVVDYLLRNIKRDMQKVASSRRLPFPNVKRVFKRKVYRSKSDTLQ</sequence>
<comment type="similarity">
    <text evidence="1">Belongs to the small GTPase superfamily. Ras family.</text>
</comment>
<dbReference type="Pfam" id="PF00071">
    <property type="entry name" value="Ras"/>
    <property type="match status" value="1"/>
</dbReference>